<accession>A0A0E9QPP8</accession>
<dbReference type="EMBL" id="GBXM01089828">
    <property type="protein sequence ID" value="JAH18749.1"/>
    <property type="molecule type" value="Transcribed_RNA"/>
</dbReference>
<sequence>MAKSVGYSGIWDKLVTSLKQVELLSIRNTLIV</sequence>
<organism evidence="1">
    <name type="scientific">Anguilla anguilla</name>
    <name type="common">European freshwater eel</name>
    <name type="synonym">Muraena anguilla</name>
    <dbReference type="NCBI Taxonomy" id="7936"/>
    <lineage>
        <taxon>Eukaryota</taxon>
        <taxon>Metazoa</taxon>
        <taxon>Chordata</taxon>
        <taxon>Craniata</taxon>
        <taxon>Vertebrata</taxon>
        <taxon>Euteleostomi</taxon>
        <taxon>Actinopterygii</taxon>
        <taxon>Neopterygii</taxon>
        <taxon>Teleostei</taxon>
        <taxon>Anguilliformes</taxon>
        <taxon>Anguillidae</taxon>
        <taxon>Anguilla</taxon>
    </lineage>
</organism>
<dbReference type="AlphaFoldDB" id="A0A0E9QPP8"/>
<reference evidence="1" key="1">
    <citation type="submission" date="2014-11" db="EMBL/GenBank/DDBJ databases">
        <authorList>
            <person name="Amaro Gonzalez C."/>
        </authorList>
    </citation>
    <scope>NUCLEOTIDE SEQUENCE</scope>
</reference>
<evidence type="ECO:0000313" key="1">
    <source>
        <dbReference type="EMBL" id="JAH18749.1"/>
    </source>
</evidence>
<reference evidence="1" key="2">
    <citation type="journal article" date="2015" name="Fish Shellfish Immunol.">
        <title>Early steps in the European eel (Anguilla anguilla)-Vibrio vulnificus interaction in the gills: Role of the RtxA13 toxin.</title>
        <authorList>
            <person name="Callol A."/>
            <person name="Pajuelo D."/>
            <person name="Ebbesson L."/>
            <person name="Teles M."/>
            <person name="MacKenzie S."/>
            <person name="Amaro C."/>
        </authorList>
    </citation>
    <scope>NUCLEOTIDE SEQUENCE</scope>
</reference>
<name>A0A0E9QPP8_ANGAN</name>
<protein>
    <submittedName>
        <fullName evidence="1">Uncharacterized protein</fullName>
    </submittedName>
</protein>
<proteinExistence type="predicted"/>